<feature type="transmembrane region" description="Helical" evidence="1">
    <location>
        <begin position="45"/>
        <end position="68"/>
    </location>
</feature>
<feature type="transmembrane region" description="Helical" evidence="1">
    <location>
        <begin position="80"/>
        <end position="102"/>
    </location>
</feature>
<comment type="caution">
    <text evidence="2">The sequence shown here is derived from an EMBL/GenBank/DDBJ whole genome shotgun (WGS) entry which is preliminary data.</text>
</comment>
<dbReference type="EMBL" id="AODF01000039">
    <property type="protein sequence ID" value="EUJ26153.1"/>
    <property type="molecule type" value="Genomic_DNA"/>
</dbReference>
<organism evidence="2 3">
    <name type="scientific">Listeria floridensis FSL S10-1187</name>
    <dbReference type="NCBI Taxonomy" id="1265817"/>
    <lineage>
        <taxon>Bacteria</taxon>
        <taxon>Bacillati</taxon>
        <taxon>Bacillota</taxon>
        <taxon>Bacilli</taxon>
        <taxon>Bacillales</taxon>
        <taxon>Listeriaceae</taxon>
        <taxon>Listeria</taxon>
    </lineage>
</organism>
<evidence type="ECO:0000256" key="1">
    <source>
        <dbReference type="SAM" id="Phobius"/>
    </source>
</evidence>
<keyword evidence="1" id="KW-0812">Transmembrane</keyword>
<keyword evidence="1" id="KW-1133">Transmembrane helix</keyword>
<proteinExistence type="predicted"/>
<protein>
    <recommendedName>
        <fullName evidence="4">DUF4870 domain-containing protein</fullName>
    </recommendedName>
</protein>
<keyword evidence="3" id="KW-1185">Reference proteome</keyword>
<evidence type="ECO:0008006" key="4">
    <source>
        <dbReference type="Google" id="ProtNLM"/>
    </source>
</evidence>
<accession>A0ABN0RC53</accession>
<gene>
    <name evidence="2" type="ORF">MFLO_14402</name>
</gene>
<feature type="transmembrane region" description="Helical" evidence="1">
    <location>
        <begin position="12"/>
        <end position="33"/>
    </location>
</feature>
<evidence type="ECO:0000313" key="3">
    <source>
        <dbReference type="Proteomes" id="UP000019249"/>
    </source>
</evidence>
<name>A0ABN0RC53_9LIST</name>
<sequence length="113" mass="12681">MFSPFELQGNSFGPALFFSVMIIILTFGAVLLFKQQKIERNGQLFAFKWVKWPLCLLFSLSVGAVTANSVDGNLDPGISLAAYFTVAILTAFILFFVCIFIVKRFSAYFQMTK</sequence>
<evidence type="ECO:0000313" key="2">
    <source>
        <dbReference type="EMBL" id="EUJ26153.1"/>
    </source>
</evidence>
<dbReference type="Proteomes" id="UP000019249">
    <property type="component" value="Unassembled WGS sequence"/>
</dbReference>
<reference evidence="2 3" key="1">
    <citation type="journal article" date="2014" name="Int. J. Syst. Evol. Microbiol.">
        <title>Listeria floridensis sp. nov., Listeria aquatica sp. nov., Listeria cornellensis sp. nov., Listeria riparia sp. nov. and Listeria grandensis sp. nov., from agricultural and natural environments.</title>
        <authorList>
            <person name="den Bakker H.C."/>
            <person name="Warchocki S."/>
            <person name="Wright E.M."/>
            <person name="Allred A.F."/>
            <person name="Ahlstrom C."/>
            <person name="Manuel C.S."/>
            <person name="Stasiewicz M.J."/>
            <person name="Burrell A."/>
            <person name="Roof S."/>
            <person name="Strawn L."/>
            <person name="Fortes E.D."/>
            <person name="Nightingale K.K."/>
            <person name="Kephart D."/>
            <person name="Wiedmann M."/>
        </authorList>
    </citation>
    <scope>NUCLEOTIDE SEQUENCE [LARGE SCALE GENOMIC DNA]</scope>
    <source>
        <strain evidence="2 3">FSL S10-1187</strain>
    </source>
</reference>
<keyword evidence="1" id="KW-0472">Membrane</keyword>